<keyword evidence="2" id="KW-1185">Reference proteome</keyword>
<gene>
    <name evidence="1" type="ORF">NDU88_007985</name>
</gene>
<dbReference type="EMBL" id="JANPWB010000003">
    <property type="protein sequence ID" value="KAJ1204204.1"/>
    <property type="molecule type" value="Genomic_DNA"/>
</dbReference>
<comment type="caution">
    <text evidence="1">The sequence shown here is derived from an EMBL/GenBank/DDBJ whole genome shotgun (WGS) entry which is preliminary data.</text>
</comment>
<evidence type="ECO:0000313" key="1">
    <source>
        <dbReference type="EMBL" id="KAJ1204204.1"/>
    </source>
</evidence>
<accession>A0AAV7VVZ0</accession>
<reference evidence="1" key="1">
    <citation type="journal article" date="2022" name="bioRxiv">
        <title>Sequencing and chromosome-scale assembly of the giantPleurodeles waltlgenome.</title>
        <authorList>
            <person name="Brown T."/>
            <person name="Elewa A."/>
            <person name="Iarovenko S."/>
            <person name="Subramanian E."/>
            <person name="Araus A.J."/>
            <person name="Petzold A."/>
            <person name="Susuki M."/>
            <person name="Suzuki K.-i.T."/>
            <person name="Hayashi T."/>
            <person name="Toyoda A."/>
            <person name="Oliveira C."/>
            <person name="Osipova E."/>
            <person name="Leigh N.D."/>
            <person name="Simon A."/>
            <person name="Yun M.H."/>
        </authorList>
    </citation>
    <scope>NUCLEOTIDE SEQUENCE</scope>
    <source>
        <strain evidence="1">20211129_DDA</strain>
        <tissue evidence="1">Liver</tissue>
    </source>
</reference>
<organism evidence="1 2">
    <name type="scientific">Pleurodeles waltl</name>
    <name type="common">Iberian ribbed newt</name>
    <dbReference type="NCBI Taxonomy" id="8319"/>
    <lineage>
        <taxon>Eukaryota</taxon>
        <taxon>Metazoa</taxon>
        <taxon>Chordata</taxon>
        <taxon>Craniata</taxon>
        <taxon>Vertebrata</taxon>
        <taxon>Euteleostomi</taxon>
        <taxon>Amphibia</taxon>
        <taxon>Batrachia</taxon>
        <taxon>Caudata</taxon>
        <taxon>Salamandroidea</taxon>
        <taxon>Salamandridae</taxon>
        <taxon>Pleurodelinae</taxon>
        <taxon>Pleurodeles</taxon>
    </lineage>
</organism>
<dbReference type="Proteomes" id="UP001066276">
    <property type="component" value="Chromosome 2_1"/>
</dbReference>
<name>A0AAV7VVZ0_PLEWA</name>
<sequence length="101" mass="11153">MRALRRAFYRAVIFSQSCQCASQFDARLQGNSSPALLFAAAPFLAALRVLSTRRRLQSTALLLPLLTSAAPLLDWLFPPDLRPGEEPSLNTRSVLLLLTLV</sequence>
<dbReference type="AlphaFoldDB" id="A0AAV7VVZ0"/>
<protein>
    <submittedName>
        <fullName evidence="1">Uncharacterized protein</fullName>
    </submittedName>
</protein>
<proteinExistence type="predicted"/>
<evidence type="ECO:0000313" key="2">
    <source>
        <dbReference type="Proteomes" id="UP001066276"/>
    </source>
</evidence>